<dbReference type="AlphaFoldDB" id="A0A4Z2FLQ9"/>
<evidence type="ECO:0000313" key="2">
    <source>
        <dbReference type="EMBL" id="TNN41961.1"/>
    </source>
</evidence>
<proteinExistence type="predicted"/>
<feature type="compositionally biased region" description="Basic residues" evidence="1">
    <location>
        <begin position="152"/>
        <end position="162"/>
    </location>
</feature>
<feature type="compositionally biased region" description="Basic and acidic residues" evidence="1">
    <location>
        <begin position="190"/>
        <end position="233"/>
    </location>
</feature>
<sequence length="333" mass="36695">MSLRKTTWGDGRGPPPFWGDGLLLRSDRSGILKLRKRIHTKFTSPGESLGDAGDLGGPRVKALLLPSEGLAWVQGDRWTPPGAWTPVPERCEEERDEAGEAAAAPESSGMTSSGHSSTCDGGTGHFGLNGDARVNGTSFWGGLWRASESERKRKRKRKRRTHLGTGTCSQVRSQSNCGWCRSWSGTPGILRERRSSPADHDPTTPEDRHHDPTTPEDRPHDPRGPPPRPHDPRGPTPRPQRTATTTPEDRHHDPRGPSPRPQRTVTTTPEDLHDPYAGPSRRPEDIEDNKSSQSSISCQQREPNTQTTRRVLIQALQSSIDLQAVTSPSTFRL</sequence>
<feature type="compositionally biased region" description="Polar residues" evidence="1">
    <location>
        <begin position="291"/>
        <end position="310"/>
    </location>
</feature>
<protein>
    <submittedName>
        <fullName evidence="2">Uncharacterized protein</fullName>
    </submittedName>
</protein>
<name>A0A4Z2FLQ9_9TELE</name>
<feature type="compositionally biased region" description="Basic and acidic residues" evidence="1">
    <location>
        <begin position="281"/>
        <end position="290"/>
    </location>
</feature>
<evidence type="ECO:0000256" key="1">
    <source>
        <dbReference type="SAM" id="MobiDB-lite"/>
    </source>
</evidence>
<comment type="caution">
    <text evidence="2">The sequence shown here is derived from an EMBL/GenBank/DDBJ whole genome shotgun (WGS) entry which is preliminary data.</text>
</comment>
<feature type="region of interest" description="Disordered" evidence="1">
    <location>
        <begin position="147"/>
        <end position="310"/>
    </location>
</feature>
<organism evidence="2 3">
    <name type="scientific">Liparis tanakae</name>
    <name type="common">Tanaka's snailfish</name>
    <dbReference type="NCBI Taxonomy" id="230148"/>
    <lineage>
        <taxon>Eukaryota</taxon>
        <taxon>Metazoa</taxon>
        <taxon>Chordata</taxon>
        <taxon>Craniata</taxon>
        <taxon>Vertebrata</taxon>
        <taxon>Euteleostomi</taxon>
        <taxon>Actinopterygii</taxon>
        <taxon>Neopterygii</taxon>
        <taxon>Teleostei</taxon>
        <taxon>Neoteleostei</taxon>
        <taxon>Acanthomorphata</taxon>
        <taxon>Eupercaria</taxon>
        <taxon>Perciformes</taxon>
        <taxon>Cottioidei</taxon>
        <taxon>Cottales</taxon>
        <taxon>Liparidae</taxon>
        <taxon>Liparis</taxon>
    </lineage>
</organism>
<accession>A0A4Z2FLQ9</accession>
<feature type="region of interest" description="Disordered" evidence="1">
    <location>
        <begin position="75"/>
        <end position="122"/>
    </location>
</feature>
<reference evidence="2 3" key="1">
    <citation type="submission" date="2019-03" db="EMBL/GenBank/DDBJ databases">
        <title>First draft genome of Liparis tanakae, snailfish: a comprehensive survey of snailfish specific genes.</title>
        <authorList>
            <person name="Kim W."/>
            <person name="Song I."/>
            <person name="Jeong J.-H."/>
            <person name="Kim D."/>
            <person name="Kim S."/>
            <person name="Ryu S."/>
            <person name="Song J.Y."/>
            <person name="Lee S.K."/>
        </authorList>
    </citation>
    <scope>NUCLEOTIDE SEQUENCE [LARGE SCALE GENOMIC DNA]</scope>
    <source>
        <tissue evidence="2">Muscle</tissue>
    </source>
</reference>
<keyword evidence="3" id="KW-1185">Reference proteome</keyword>
<dbReference type="EMBL" id="SRLO01001071">
    <property type="protein sequence ID" value="TNN41961.1"/>
    <property type="molecule type" value="Genomic_DNA"/>
</dbReference>
<feature type="compositionally biased region" description="Low complexity" evidence="1">
    <location>
        <begin position="100"/>
        <end position="118"/>
    </location>
</feature>
<gene>
    <name evidence="2" type="ORF">EYF80_047882</name>
</gene>
<feature type="compositionally biased region" description="Polar residues" evidence="1">
    <location>
        <begin position="164"/>
        <end position="177"/>
    </location>
</feature>
<dbReference type="Proteomes" id="UP000314294">
    <property type="component" value="Unassembled WGS sequence"/>
</dbReference>
<evidence type="ECO:0000313" key="3">
    <source>
        <dbReference type="Proteomes" id="UP000314294"/>
    </source>
</evidence>